<dbReference type="Gene3D" id="2.60.40.420">
    <property type="entry name" value="Cupredoxins - blue copper proteins"/>
    <property type="match status" value="1"/>
</dbReference>
<feature type="region of interest" description="Disordered" evidence="7">
    <location>
        <begin position="111"/>
        <end position="152"/>
    </location>
</feature>
<dbReference type="PROSITE" id="PS51551">
    <property type="entry name" value="EPHRIN_RBD_2"/>
    <property type="match status" value="1"/>
</dbReference>
<organism evidence="9 10">
    <name type="scientific">Sinanodonta woodiana</name>
    <name type="common">Chinese pond mussel</name>
    <name type="synonym">Anodonta woodiana</name>
    <dbReference type="NCBI Taxonomy" id="1069815"/>
    <lineage>
        <taxon>Eukaryota</taxon>
        <taxon>Metazoa</taxon>
        <taxon>Spiralia</taxon>
        <taxon>Lophotrochozoa</taxon>
        <taxon>Mollusca</taxon>
        <taxon>Bivalvia</taxon>
        <taxon>Autobranchia</taxon>
        <taxon>Heteroconchia</taxon>
        <taxon>Palaeoheterodonta</taxon>
        <taxon>Unionida</taxon>
        <taxon>Unionoidea</taxon>
        <taxon>Unionidae</taxon>
        <taxon>Unioninae</taxon>
        <taxon>Sinanodonta</taxon>
    </lineage>
</organism>
<dbReference type="Pfam" id="PF00812">
    <property type="entry name" value="Ephrin"/>
    <property type="match status" value="1"/>
</dbReference>
<comment type="caution">
    <text evidence="9">The sequence shown here is derived from an EMBL/GenBank/DDBJ whole genome shotgun (WGS) entry which is preliminary data.</text>
</comment>
<keyword evidence="4" id="KW-1015">Disulfide bond</keyword>
<evidence type="ECO:0000256" key="2">
    <source>
        <dbReference type="ARBA" id="ARBA00022729"/>
    </source>
</evidence>
<evidence type="ECO:0000313" key="9">
    <source>
        <dbReference type="EMBL" id="KAL3842058.1"/>
    </source>
</evidence>
<feature type="compositionally biased region" description="Low complexity" evidence="7">
    <location>
        <begin position="111"/>
        <end position="122"/>
    </location>
</feature>
<evidence type="ECO:0000256" key="5">
    <source>
        <dbReference type="ARBA" id="ARBA00023180"/>
    </source>
</evidence>
<evidence type="ECO:0000256" key="6">
    <source>
        <dbReference type="PROSITE-ProRule" id="PRU00884"/>
    </source>
</evidence>
<evidence type="ECO:0000256" key="7">
    <source>
        <dbReference type="SAM" id="MobiDB-lite"/>
    </source>
</evidence>
<comment type="caution">
    <text evidence="6">Lacks conserved residue(s) required for the propagation of feature annotation.</text>
</comment>
<accession>A0ABD3U1F5</accession>
<evidence type="ECO:0000256" key="4">
    <source>
        <dbReference type="ARBA" id="ARBA00023157"/>
    </source>
</evidence>
<dbReference type="AlphaFoldDB" id="A0ABD3U1F5"/>
<keyword evidence="2" id="KW-0732">Signal</keyword>
<evidence type="ECO:0000256" key="1">
    <source>
        <dbReference type="ARBA" id="ARBA00004370"/>
    </source>
</evidence>
<evidence type="ECO:0000256" key="3">
    <source>
        <dbReference type="ARBA" id="ARBA00023136"/>
    </source>
</evidence>
<dbReference type="SUPFAM" id="SSF49503">
    <property type="entry name" value="Cupredoxins"/>
    <property type="match status" value="1"/>
</dbReference>
<dbReference type="EMBL" id="JBJQND010000017">
    <property type="protein sequence ID" value="KAL3842058.1"/>
    <property type="molecule type" value="Genomic_DNA"/>
</dbReference>
<gene>
    <name evidence="9" type="ORF">ACJMK2_020123</name>
</gene>
<keyword evidence="10" id="KW-1185">Reference proteome</keyword>
<feature type="domain" description="Ephrin RBD" evidence="8">
    <location>
        <begin position="1"/>
        <end position="98"/>
    </location>
</feature>
<dbReference type="Proteomes" id="UP001634394">
    <property type="component" value="Unassembled WGS sequence"/>
</dbReference>
<sequence length="212" mass="23822">MEYYVVYMVPEAYYNSCIIEDVSFPKVRLIVNCSDPTADPPISFSIWVKQFQPIPGMPDFTFLKRYYFTTTSTGILSEMNNQVYGACKNKNMSMVLEMCCTTTTATIRQITPIPPSTQSSTTKRPVTEKPTTLPPAPVPTTTTTTSMTSATRKTIRTRKLDFPKPDTDIVINATDENANTELIDISATRTLDTSWLVLLLTLLCQLLVLLHR</sequence>
<name>A0ABD3U1F5_SINWO</name>
<comment type="subcellular location">
    <subcellularLocation>
        <location evidence="1">Membrane</location>
    </subcellularLocation>
</comment>
<dbReference type="PANTHER" id="PTHR11304:SF29">
    <property type="entry name" value="EPHRIN"/>
    <property type="match status" value="1"/>
</dbReference>
<feature type="compositionally biased region" description="Low complexity" evidence="7">
    <location>
        <begin position="139"/>
        <end position="151"/>
    </location>
</feature>
<evidence type="ECO:0000313" key="10">
    <source>
        <dbReference type="Proteomes" id="UP001634394"/>
    </source>
</evidence>
<keyword evidence="3" id="KW-0472">Membrane</keyword>
<dbReference type="InterPro" id="IPR008972">
    <property type="entry name" value="Cupredoxin"/>
</dbReference>
<comment type="similarity">
    <text evidence="6">Belongs to the ephrin family.</text>
</comment>
<reference evidence="9 10" key="1">
    <citation type="submission" date="2024-11" db="EMBL/GenBank/DDBJ databases">
        <title>Chromosome-level genome assembly of the freshwater bivalve Anodonta woodiana.</title>
        <authorList>
            <person name="Chen X."/>
        </authorList>
    </citation>
    <scope>NUCLEOTIDE SEQUENCE [LARGE SCALE GENOMIC DNA]</scope>
    <source>
        <strain evidence="9">MN2024</strain>
        <tissue evidence="9">Gills</tissue>
    </source>
</reference>
<evidence type="ECO:0000259" key="8">
    <source>
        <dbReference type="PROSITE" id="PS51551"/>
    </source>
</evidence>
<proteinExistence type="inferred from homology"/>
<dbReference type="InterPro" id="IPR001799">
    <property type="entry name" value="Ephrin_RBD"/>
</dbReference>
<dbReference type="InterPro" id="IPR031328">
    <property type="entry name" value="Ephrin"/>
</dbReference>
<keyword evidence="5" id="KW-0325">Glycoprotein</keyword>
<protein>
    <recommendedName>
        <fullName evidence="8">Ephrin RBD domain-containing protein</fullName>
    </recommendedName>
</protein>
<dbReference type="GO" id="GO:0016020">
    <property type="term" value="C:membrane"/>
    <property type="evidence" value="ECO:0007669"/>
    <property type="project" value="UniProtKB-SubCell"/>
</dbReference>
<dbReference type="PANTHER" id="PTHR11304">
    <property type="entry name" value="EPHRIN"/>
    <property type="match status" value="1"/>
</dbReference>